<protein>
    <submittedName>
        <fullName evidence="1">Uncharacterized protein</fullName>
    </submittedName>
</protein>
<sequence>MQRIHLLWGDDDKIFNLDLAQNMKEQLGEKATLQWIENAGHLAQLERPFTYNRHLRRILLSIYHSQ</sequence>
<reference evidence="1" key="1">
    <citation type="submission" date="2022-02" db="EMBL/GenBank/DDBJ databases">
        <title>Plant Genome Project.</title>
        <authorList>
            <person name="Zhang R.-G."/>
        </authorList>
    </citation>
    <scope>NUCLEOTIDE SEQUENCE</scope>
    <source>
        <strain evidence="1">AT1</strain>
    </source>
</reference>
<proteinExistence type="predicted"/>
<dbReference type="Proteomes" id="UP001062846">
    <property type="component" value="Chromosome 11"/>
</dbReference>
<organism evidence="1 2">
    <name type="scientific">Rhododendron molle</name>
    <name type="common">Chinese azalea</name>
    <name type="synonym">Azalea mollis</name>
    <dbReference type="NCBI Taxonomy" id="49168"/>
    <lineage>
        <taxon>Eukaryota</taxon>
        <taxon>Viridiplantae</taxon>
        <taxon>Streptophyta</taxon>
        <taxon>Embryophyta</taxon>
        <taxon>Tracheophyta</taxon>
        <taxon>Spermatophyta</taxon>
        <taxon>Magnoliopsida</taxon>
        <taxon>eudicotyledons</taxon>
        <taxon>Gunneridae</taxon>
        <taxon>Pentapetalae</taxon>
        <taxon>asterids</taxon>
        <taxon>Ericales</taxon>
        <taxon>Ericaceae</taxon>
        <taxon>Ericoideae</taxon>
        <taxon>Rhodoreae</taxon>
        <taxon>Rhododendron</taxon>
    </lineage>
</organism>
<name>A0ACC0LWE0_RHOML</name>
<dbReference type="EMBL" id="CM046398">
    <property type="protein sequence ID" value="KAI8533000.1"/>
    <property type="molecule type" value="Genomic_DNA"/>
</dbReference>
<keyword evidence="2" id="KW-1185">Reference proteome</keyword>
<comment type="caution">
    <text evidence="1">The sequence shown here is derived from an EMBL/GenBank/DDBJ whole genome shotgun (WGS) entry which is preliminary data.</text>
</comment>
<evidence type="ECO:0000313" key="1">
    <source>
        <dbReference type="EMBL" id="KAI8533000.1"/>
    </source>
</evidence>
<accession>A0ACC0LWE0</accession>
<evidence type="ECO:0000313" key="2">
    <source>
        <dbReference type="Proteomes" id="UP001062846"/>
    </source>
</evidence>
<gene>
    <name evidence="1" type="ORF">RHMOL_Rhmol11G0262100</name>
</gene>